<dbReference type="AlphaFoldDB" id="A0A5C3P173"/>
<sequence>MPLQSRPIPESAIAHLPRCPKCVNGRLTVPLLCKGNTFVEDRHKWYCLCLNKELALEPAACTYFYWFKEHQIPRGPPPRGTPKKRCASVLCAPLPSEGRLVNMECIFGLCSQCCVYAHRSLIGLPRCRVSAHANGVSGEPPLDGRIHWHDAPGEPDSWPSDGTSDEPVDELSSPSPRVTRSAARHRTQSTSAAVRTSTPHSESSITPPPPNQLARRRTAVSTSRPAGQTSEAAPAGPRLAPDRVQHQGGMADAATTSGHISRHQVEEFEEARRMQKSRHTVAQEVQTRTFYLYWWHQNDEPAKYIQVTAPNWPLFHPKESEHLVTRFKIDQEFFEAFDPPTSTWVSCWKDSPARRVDLRAPQSVHYRSEGVTRAPGMPGSDPRGVKRVYDALELGESPESPSLPRTPVNKRISTAGLSHSASSSSSAGSSAGAVAFTSTSGIPFPLLSADSRSSSPFTTPSRSQQWSVPPSSTFPSSSPFSTPTSIDDWGTPTAARTSGRLGGAPSATSSPAATPFLDSPVPAWPPCMGLGSDQSGLHDASLLDTPTSTLRTVSEYGPDDRWPYLYAVDMIKGFRRMDEFMTSGPLPKGGHGAAQKAAFAAAFPGHDFKSSTYGENHKAYTNALAVPGAIEEWEGMGRVQQGKWALFRKMQYDTWVLASVGIIIGSAHMVIRVRFNNEESCGRRAMGYTVTVWFNLNSAMNVAGSSRMT</sequence>
<dbReference type="Proteomes" id="UP000308197">
    <property type="component" value="Unassembled WGS sequence"/>
</dbReference>
<protein>
    <submittedName>
        <fullName evidence="3">Uncharacterized protein</fullName>
    </submittedName>
</protein>
<keyword evidence="4" id="KW-1185">Reference proteome</keyword>
<evidence type="ECO:0000256" key="1">
    <source>
        <dbReference type="SAM" id="MobiDB-lite"/>
    </source>
</evidence>
<keyword evidence="2" id="KW-0472">Membrane</keyword>
<name>A0A5C3P173_9APHY</name>
<gene>
    <name evidence="3" type="ORF">K466DRAFT_568241</name>
</gene>
<keyword evidence="2" id="KW-1133">Transmembrane helix</keyword>
<feature type="compositionally biased region" description="Polar residues" evidence="1">
    <location>
        <begin position="219"/>
        <end position="231"/>
    </location>
</feature>
<proteinExistence type="predicted"/>
<feature type="compositionally biased region" description="Basic and acidic residues" evidence="1">
    <location>
        <begin position="142"/>
        <end position="152"/>
    </location>
</feature>
<evidence type="ECO:0000313" key="4">
    <source>
        <dbReference type="Proteomes" id="UP000308197"/>
    </source>
</evidence>
<feature type="region of interest" description="Disordered" evidence="1">
    <location>
        <begin position="139"/>
        <end position="260"/>
    </location>
</feature>
<dbReference type="InParanoid" id="A0A5C3P173"/>
<feature type="compositionally biased region" description="Low complexity" evidence="1">
    <location>
        <begin position="504"/>
        <end position="515"/>
    </location>
</feature>
<feature type="compositionally biased region" description="Low complexity" evidence="1">
    <location>
        <begin position="451"/>
        <end position="485"/>
    </location>
</feature>
<evidence type="ECO:0000313" key="3">
    <source>
        <dbReference type="EMBL" id="TFK82749.1"/>
    </source>
</evidence>
<dbReference type="EMBL" id="ML211453">
    <property type="protein sequence ID" value="TFK82749.1"/>
    <property type="molecule type" value="Genomic_DNA"/>
</dbReference>
<feature type="transmembrane region" description="Helical" evidence="2">
    <location>
        <begin position="655"/>
        <end position="675"/>
    </location>
</feature>
<organism evidence="3 4">
    <name type="scientific">Polyporus arcularius HHB13444</name>
    <dbReference type="NCBI Taxonomy" id="1314778"/>
    <lineage>
        <taxon>Eukaryota</taxon>
        <taxon>Fungi</taxon>
        <taxon>Dikarya</taxon>
        <taxon>Basidiomycota</taxon>
        <taxon>Agaricomycotina</taxon>
        <taxon>Agaricomycetes</taxon>
        <taxon>Polyporales</taxon>
        <taxon>Polyporaceae</taxon>
        <taxon>Polyporus</taxon>
    </lineage>
</organism>
<feature type="compositionally biased region" description="Polar residues" evidence="1">
    <location>
        <begin position="188"/>
        <end position="205"/>
    </location>
</feature>
<evidence type="ECO:0000256" key="2">
    <source>
        <dbReference type="SAM" id="Phobius"/>
    </source>
</evidence>
<reference evidence="3 4" key="1">
    <citation type="journal article" date="2019" name="Nat. Ecol. Evol.">
        <title>Megaphylogeny resolves global patterns of mushroom evolution.</title>
        <authorList>
            <person name="Varga T."/>
            <person name="Krizsan K."/>
            <person name="Foldi C."/>
            <person name="Dima B."/>
            <person name="Sanchez-Garcia M."/>
            <person name="Sanchez-Ramirez S."/>
            <person name="Szollosi G.J."/>
            <person name="Szarkandi J.G."/>
            <person name="Papp V."/>
            <person name="Albert L."/>
            <person name="Andreopoulos W."/>
            <person name="Angelini C."/>
            <person name="Antonin V."/>
            <person name="Barry K.W."/>
            <person name="Bougher N.L."/>
            <person name="Buchanan P."/>
            <person name="Buyck B."/>
            <person name="Bense V."/>
            <person name="Catcheside P."/>
            <person name="Chovatia M."/>
            <person name="Cooper J."/>
            <person name="Damon W."/>
            <person name="Desjardin D."/>
            <person name="Finy P."/>
            <person name="Geml J."/>
            <person name="Haridas S."/>
            <person name="Hughes K."/>
            <person name="Justo A."/>
            <person name="Karasinski D."/>
            <person name="Kautmanova I."/>
            <person name="Kiss B."/>
            <person name="Kocsube S."/>
            <person name="Kotiranta H."/>
            <person name="LaButti K.M."/>
            <person name="Lechner B.E."/>
            <person name="Liimatainen K."/>
            <person name="Lipzen A."/>
            <person name="Lukacs Z."/>
            <person name="Mihaltcheva S."/>
            <person name="Morgado L.N."/>
            <person name="Niskanen T."/>
            <person name="Noordeloos M.E."/>
            <person name="Ohm R.A."/>
            <person name="Ortiz-Santana B."/>
            <person name="Ovrebo C."/>
            <person name="Racz N."/>
            <person name="Riley R."/>
            <person name="Savchenko A."/>
            <person name="Shiryaev A."/>
            <person name="Soop K."/>
            <person name="Spirin V."/>
            <person name="Szebenyi C."/>
            <person name="Tomsovsky M."/>
            <person name="Tulloss R.E."/>
            <person name="Uehling J."/>
            <person name="Grigoriev I.V."/>
            <person name="Vagvolgyi C."/>
            <person name="Papp T."/>
            <person name="Martin F.M."/>
            <person name="Miettinen O."/>
            <person name="Hibbett D.S."/>
            <person name="Nagy L.G."/>
        </authorList>
    </citation>
    <scope>NUCLEOTIDE SEQUENCE [LARGE SCALE GENOMIC DNA]</scope>
    <source>
        <strain evidence="3 4">HHB13444</strain>
    </source>
</reference>
<feature type="region of interest" description="Disordered" evidence="1">
    <location>
        <begin position="451"/>
        <end position="518"/>
    </location>
</feature>
<accession>A0A5C3P173</accession>
<keyword evidence="2" id="KW-0812">Transmembrane</keyword>